<dbReference type="GO" id="GO:0016705">
    <property type="term" value="F:oxidoreductase activity, acting on paired donors, with incorporation or reduction of molecular oxygen"/>
    <property type="evidence" value="ECO:0007669"/>
    <property type="project" value="InterPro"/>
</dbReference>
<dbReference type="GO" id="GO:0005506">
    <property type="term" value="F:iron ion binding"/>
    <property type="evidence" value="ECO:0007669"/>
    <property type="project" value="InterPro"/>
</dbReference>
<accession>A0A9X1YKS1</accession>
<organism evidence="1 2">
    <name type="scientific">Scleromatobacter humisilvae</name>
    <dbReference type="NCBI Taxonomy" id="2897159"/>
    <lineage>
        <taxon>Bacteria</taxon>
        <taxon>Pseudomonadati</taxon>
        <taxon>Pseudomonadota</taxon>
        <taxon>Betaproteobacteria</taxon>
        <taxon>Burkholderiales</taxon>
        <taxon>Sphaerotilaceae</taxon>
        <taxon>Scleromatobacter</taxon>
    </lineage>
</organism>
<protein>
    <submittedName>
        <fullName evidence="1">Cytochrome P450</fullName>
    </submittedName>
</protein>
<dbReference type="EMBL" id="JAJLJH010000003">
    <property type="protein sequence ID" value="MCK9686710.1"/>
    <property type="molecule type" value="Genomic_DNA"/>
</dbReference>
<sequence>MTDKLDVFDRETNPFRRNRLLFDWLRDDEARQDLYRELRDAGFRLLQLKSLVREPDDTASWPSHDLYVVSGRDDVAHALQHYSVQPYASLDSQGRFMLGIDDRALHDKQKLDAVKALTFSNGEIEATAREAVRQACVRPFKTSEFDLVGNVAQQAGLRFVELLFGLPPESHVHLELGMAATYERLIFQIIGRHFVTDPGLAPLESPEALALKSLLEAFVNDAATATRDRDLLDKGLSRQTVISRLFAQNGSGDPAYPIMVALGLMAGTVGNITAAVSIAIDFFFDDQARAEGTPSIGAARAAARAGDRARLAALIDAALNARPAAPFLTRVARADPGDPGSGARLAGIPDGALVLLALGADSQDDLRFGWQAPRKDYPHRCAGQRFVMPLVVEAVMQVLLLPGLSRVIAPDTGLPMRLRTRWGAICESFPLQFQRTLRLNQQPLHVVLPIKEPVLQSAYKLEQIIRAGAHIVEDALAMSKHVHFAWFNFDETRTHLCMSTAYDGEFDAYVEFFALLVPLFDLQFNYLDVNLPRPIREYPNEFVNAIRQYHREPIAGYFFSAYPLTTVADIANAGV</sequence>
<dbReference type="RefSeq" id="WP_275682752.1">
    <property type="nucleotide sequence ID" value="NZ_JAJLJH010000003.1"/>
</dbReference>
<keyword evidence="2" id="KW-1185">Reference proteome</keyword>
<comment type="caution">
    <text evidence="1">The sequence shown here is derived from an EMBL/GenBank/DDBJ whole genome shotgun (WGS) entry which is preliminary data.</text>
</comment>
<proteinExistence type="predicted"/>
<dbReference type="Gene3D" id="1.10.630.10">
    <property type="entry name" value="Cytochrome P450"/>
    <property type="match status" value="1"/>
</dbReference>
<dbReference type="Proteomes" id="UP001139353">
    <property type="component" value="Unassembled WGS sequence"/>
</dbReference>
<dbReference type="GO" id="GO:0020037">
    <property type="term" value="F:heme binding"/>
    <property type="evidence" value="ECO:0007669"/>
    <property type="project" value="InterPro"/>
</dbReference>
<dbReference type="InterPro" id="IPR036396">
    <property type="entry name" value="Cyt_P450_sf"/>
</dbReference>
<dbReference type="GO" id="GO:0004497">
    <property type="term" value="F:monooxygenase activity"/>
    <property type="evidence" value="ECO:0007669"/>
    <property type="project" value="InterPro"/>
</dbReference>
<evidence type="ECO:0000313" key="2">
    <source>
        <dbReference type="Proteomes" id="UP001139353"/>
    </source>
</evidence>
<gene>
    <name evidence="1" type="ORF">LPC04_13430</name>
</gene>
<reference evidence="1" key="1">
    <citation type="submission" date="2021-11" db="EMBL/GenBank/DDBJ databases">
        <title>BS-T2-15 a new species belonging to the Comamonadaceae family isolated from the soil of a French oak forest.</title>
        <authorList>
            <person name="Mieszkin S."/>
            <person name="Alain K."/>
        </authorList>
    </citation>
    <scope>NUCLEOTIDE SEQUENCE</scope>
    <source>
        <strain evidence="1">BS-T2-15</strain>
    </source>
</reference>
<name>A0A9X1YKS1_9BURK</name>
<dbReference type="AlphaFoldDB" id="A0A9X1YKS1"/>
<dbReference type="SUPFAM" id="SSF48264">
    <property type="entry name" value="Cytochrome P450"/>
    <property type="match status" value="1"/>
</dbReference>
<evidence type="ECO:0000313" key="1">
    <source>
        <dbReference type="EMBL" id="MCK9686710.1"/>
    </source>
</evidence>